<dbReference type="RefSeq" id="WP_145190754.1">
    <property type="nucleotide sequence ID" value="NZ_CP036290.1"/>
</dbReference>
<dbReference type="OrthoDB" id="9797829at2"/>
<dbReference type="AlphaFoldDB" id="A0A518D3R5"/>
<proteinExistence type="predicted"/>
<keyword evidence="1" id="KW-0808">Transferase</keyword>
<dbReference type="Pfam" id="PF13692">
    <property type="entry name" value="Glyco_trans_1_4"/>
    <property type="match status" value="1"/>
</dbReference>
<protein>
    <submittedName>
        <fullName evidence="1">Glycosyl transferases group 1</fullName>
    </submittedName>
</protein>
<gene>
    <name evidence="1" type="ORF">Pla163_32650</name>
</gene>
<dbReference type="Gene3D" id="3.40.50.2000">
    <property type="entry name" value="Glycogen Phosphorylase B"/>
    <property type="match status" value="1"/>
</dbReference>
<keyword evidence="2" id="KW-1185">Reference proteome</keyword>
<name>A0A518D3R5_9BACT</name>
<evidence type="ECO:0000313" key="1">
    <source>
        <dbReference type="EMBL" id="QDU86116.1"/>
    </source>
</evidence>
<dbReference type="GO" id="GO:0016740">
    <property type="term" value="F:transferase activity"/>
    <property type="evidence" value="ECO:0007669"/>
    <property type="project" value="UniProtKB-KW"/>
</dbReference>
<dbReference type="EMBL" id="CP036290">
    <property type="protein sequence ID" value="QDU86116.1"/>
    <property type="molecule type" value="Genomic_DNA"/>
</dbReference>
<evidence type="ECO:0000313" key="2">
    <source>
        <dbReference type="Proteomes" id="UP000319342"/>
    </source>
</evidence>
<organism evidence="1 2">
    <name type="scientific">Rohdeia mirabilis</name>
    <dbReference type="NCBI Taxonomy" id="2528008"/>
    <lineage>
        <taxon>Bacteria</taxon>
        <taxon>Pseudomonadati</taxon>
        <taxon>Planctomycetota</taxon>
        <taxon>Planctomycetia</taxon>
        <taxon>Planctomycetia incertae sedis</taxon>
        <taxon>Rohdeia</taxon>
    </lineage>
</organism>
<dbReference type="Proteomes" id="UP000319342">
    <property type="component" value="Chromosome"/>
</dbReference>
<dbReference type="CDD" id="cd03801">
    <property type="entry name" value="GT4_PimA-like"/>
    <property type="match status" value="1"/>
</dbReference>
<sequence>MRLALVTTPPSVRSGIGDYTRHLLPYLARKVEIDVYVAPKYAGEALDADYGGGTARSIDELDPRRYDRILYQVGNESNHAFMAAAMKRLGGTVCLHDWVLFDMALAAWPALGRGGAKGTALALREGGPAQCSRYLRNFLDRRRQKRARVEEPDHAALRGELLAGWHAPEPNGRWTCDFGSFRIPVERSVRVDEVVVDFHAAAGRTLTLWQGSGRAAGFTTRPDHGDDAFEVTPDPARDLVFVLRVEPVEVTPEQRAHGDTRRLGAFVKSIRYRVGERWTDLDLSLPQAHPFVPVTLSRDRFDLPLNGTIVRHADAFIVHSEYVGDHIRRERGAQAPVGRVWHGSERRWDERDRRDVRAGLGLEDEWLDAFLLVSFGGVQPHKRIDKLLDALVVARRSAPNLRLALVGKVAGDFFDAADEVRRRHLEDAVRLTGFVSEEDGWEWLRAGDLSVNLRGPTSGGTSGGIFQSFGLGRAVIASDAAEQAELPDPCTVKVPLGASEVESLARTLVDLATDRERRTRLEQNVRRFVEDECHWQRTADAYLEHLESFPPHRSR</sequence>
<reference evidence="1 2" key="1">
    <citation type="submission" date="2019-02" db="EMBL/GenBank/DDBJ databases">
        <title>Deep-cultivation of Planctomycetes and their phenomic and genomic characterization uncovers novel biology.</title>
        <authorList>
            <person name="Wiegand S."/>
            <person name="Jogler M."/>
            <person name="Boedeker C."/>
            <person name="Pinto D."/>
            <person name="Vollmers J."/>
            <person name="Rivas-Marin E."/>
            <person name="Kohn T."/>
            <person name="Peeters S.H."/>
            <person name="Heuer A."/>
            <person name="Rast P."/>
            <person name="Oberbeckmann S."/>
            <person name="Bunk B."/>
            <person name="Jeske O."/>
            <person name="Meyerdierks A."/>
            <person name="Storesund J.E."/>
            <person name="Kallscheuer N."/>
            <person name="Luecker S."/>
            <person name="Lage O.M."/>
            <person name="Pohl T."/>
            <person name="Merkel B.J."/>
            <person name="Hornburger P."/>
            <person name="Mueller R.-W."/>
            <person name="Bruemmer F."/>
            <person name="Labrenz M."/>
            <person name="Spormann A.M."/>
            <person name="Op den Camp H."/>
            <person name="Overmann J."/>
            <person name="Amann R."/>
            <person name="Jetten M.S.M."/>
            <person name="Mascher T."/>
            <person name="Medema M.H."/>
            <person name="Devos D.P."/>
            <person name="Kaster A.-K."/>
            <person name="Ovreas L."/>
            <person name="Rohde M."/>
            <person name="Galperin M.Y."/>
            <person name="Jogler C."/>
        </authorList>
    </citation>
    <scope>NUCLEOTIDE SEQUENCE [LARGE SCALE GENOMIC DNA]</scope>
    <source>
        <strain evidence="1 2">Pla163</strain>
    </source>
</reference>
<dbReference type="PANTHER" id="PTHR12526">
    <property type="entry name" value="GLYCOSYLTRANSFERASE"/>
    <property type="match status" value="1"/>
</dbReference>
<accession>A0A518D3R5</accession>
<dbReference type="SUPFAM" id="SSF53756">
    <property type="entry name" value="UDP-Glycosyltransferase/glycogen phosphorylase"/>
    <property type="match status" value="1"/>
</dbReference>